<dbReference type="KEGG" id="naj:B1756_05685"/>
<dbReference type="Proteomes" id="UP000250088">
    <property type="component" value="Chromosome"/>
</dbReference>
<reference evidence="2" key="1">
    <citation type="submission" date="2017-02" db="EMBL/GenBank/DDBJ databases">
        <title>Natronthermophilus aegyptiacus gen. nov.,sp. nov., an aerobic, extremely halophilic alkalithermophilic archaeon isolated from the athalassohaline Wadi An Natrun, Egypt.</title>
        <authorList>
            <person name="Zhao B."/>
        </authorList>
    </citation>
    <scope>NUCLEOTIDE SEQUENCE [LARGE SCALE GENOMIC DNA]</scope>
    <source>
        <strain evidence="2">JW/NM-HA 15</strain>
    </source>
</reference>
<proteinExistence type="predicted"/>
<dbReference type="AlphaFoldDB" id="A0A2Z2HT52"/>
<gene>
    <name evidence="1" type="ORF">B1756_05685</name>
</gene>
<name>A0A2Z2HT52_9EURY</name>
<organism evidence="1 2">
    <name type="scientific">Natrarchaeobaculum aegyptiacum</name>
    <dbReference type="NCBI Taxonomy" id="745377"/>
    <lineage>
        <taxon>Archaea</taxon>
        <taxon>Methanobacteriati</taxon>
        <taxon>Methanobacteriota</taxon>
        <taxon>Stenosarchaea group</taxon>
        <taxon>Halobacteria</taxon>
        <taxon>Halobacteriales</taxon>
        <taxon>Natrialbaceae</taxon>
        <taxon>Natrarchaeobaculum</taxon>
    </lineage>
</organism>
<keyword evidence="2" id="KW-1185">Reference proteome</keyword>
<protein>
    <submittedName>
        <fullName evidence="1">Uncharacterized protein</fullName>
    </submittedName>
</protein>
<evidence type="ECO:0000313" key="2">
    <source>
        <dbReference type="Proteomes" id="UP000250088"/>
    </source>
</evidence>
<sequence length="59" mass="6118">MPAPATIHCDCGTDIPTAPADGTVTCPDCDVVFAARIVELPRDHDGSSPFPGIRSIRGP</sequence>
<dbReference type="EMBL" id="CP019893">
    <property type="protein sequence ID" value="ARS89285.1"/>
    <property type="molecule type" value="Genomic_DNA"/>
</dbReference>
<accession>A0A2Z2HT52</accession>
<evidence type="ECO:0000313" key="1">
    <source>
        <dbReference type="EMBL" id="ARS89285.1"/>
    </source>
</evidence>